<evidence type="ECO:0000256" key="7">
    <source>
        <dbReference type="ARBA" id="ARBA00022723"/>
    </source>
</evidence>
<organism evidence="14 15">
    <name type="scientific">Halopenitus persicus</name>
    <dbReference type="NCBI Taxonomy" id="1048396"/>
    <lineage>
        <taxon>Archaea</taxon>
        <taxon>Methanobacteriati</taxon>
        <taxon>Methanobacteriota</taxon>
        <taxon>Stenosarchaea group</taxon>
        <taxon>Halobacteria</taxon>
        <taxon>Halobacteriales</taxon>
        <taxon>Haloferacaceae</taxon>
        <taxon>Halopenitus</taxon>
    </lineage>
</organism>
<accession>A0A1H3ERL0</accession>
<proteinExistence type="predicted"/>
<evidence type="ECO:0000259" key="13">
    <source>
        <dbReference type="PROSITE" id="PS50972"/>
    </source>
</evidence>
<feature type="compositionally biased region" description="Basic and acidic residues" evidence="12">
    <location>
        <begin position="604"/>
        <end position="629"/>
    </location>
</feature>
<feature type="compositionally biased region" description="Basic and acidic residues" evidence="12">
    <location>
        <begin position="931"/>
        <end position="973"/>
    </location>
</feature>
<feature type="region of interest" description="Disordered" evidence="12">
    <location>
        <begin position="925"/>
        <end position="973"/>
    </location>
</feature>
<dbReference type="CDD" id="cd00739">
    <property type="entry name" value="DHPS"/>
    <property type="match status" value="1"/>
</dbReference>
<evidence type="ECO:0000256" key="5">
    <source>
        <dbReference type="ARBA" id="ARBA00022598"/>
    </source>
</evidence>
<dbReference type="EMBL" id="FNPC01000001">
    <property type="protein sequence ID" value="SDX81255.1"/>
    <property type="molecule type" value="Genomic_DNA"/>
</dbReference>
<dbReference type="InterPro" id="IPR006390">
    <property type="entry name" value="DHP_synth_dom"/>
</dbReference>
<dbReference type="InterPro" id="IPR004101">
    <property type="entry name" value="Mur_ligase_C"/>
</dbReference>
<evidence type="ECO:0000256" key="9">
    <source>
        <dbReference type="ARBA" id="ARBA00022840"/>
    </source>
</evidence>
<dbReference type="Pfam" id="PF00809">
    <property type="entry name" value="Pterin_bind"/>
    <property type="match status" value="1"/>
</dbReference>
<dbReference type="PANTHER" id="PTHR20941">
    <property type="entry name" value="FOLATE SYNTHESIS PROTEINS"/>
    <property type="match status" value="1"/>
</dbReference>
<dbReference type="PROSITE" id="PS00792">
    <property type="entry name" value="DHPS_1"/>
    <property type="match status" value="1"/>
</dbReference>
<evidence type="ECO:0000256" key="10">
    <source>
        <dbReference type="ARBA" id="ARBA00022842"/>
    </source>
</evidence>
<feature type="region of interest" description="Disordered" evidence="12">
    <location>
        <begin position="604"/>
        <end position="653"/>
    </location>
</feature>
<dbReference type="InterPro" id="IPR045031">
    <property type="entry name" value="DHP_synth-like"/>
</dbReference>
<dbReference type="InterPro" id="IPR013221">
    <property type="entry name" value="Mur_ligase_cen"/>
</dbReference>
<dbReference type="PROSITE" id="PS00793">
    <property type="entry name" value="DHPS_2"/>
    <property type="match status" value="1"/>
</dbReference>
<keyword evidence="11" id="KW-0289">Folate biosynthesis</keyword>
<dbReference type="GO" id="GO:0046654">
    <property type="term" value="P:tetrahydrofolate biosynthetic process"/>
    <property type="evidence" value="ECO:0007669"/>
    <property type="project" value="TreeGrafter"/>
</dbReference>
<dbReference type="Gene3D" id="3.90.190.20">
    <property type="entry name" value="Mur ligase, C-terminal domain"/>
    <property type="match status" value="1"/>
</dbReference>
<dbReference type="Proteomes" id="UP000199079">
    <property type="component" value="Unassembled WGS sequence"/>
</dbReference>
<dbReference type="GO" id="GO:0046656">
    <property type="term" value="P:folic acid biosynthetic process"/>
    <property type="evidence" value="ECO:0007669"/>
    <property type="project" value="UniProtKB-KW"/>
</dbReference>
<dbReference type="PANTHER" id="PTHR20941:SF1">
    <property type="entry name" value="FOLIC ACID SYNTHESIS PROTEIN FOL1"/>
    <property type="match status" value="1"/>
</dbReference>
<dbReference type="Gene3D" id="3.40.1190.10">
    <property type="entry name" value="Mur-like, catalytic domain"/>
    <property type="match status" value="1"/>
</dbReference>
<dbReference type="GO" id="GO:0046872">
    <property type="term" value="F:metal ion binding"/>
    <property type="evidence" value="ECO:0007669"/>
    <property type="project" value="UniProtKB-KW"/>
</dbReference>
<keyword evidence="5" id="KW-0436">Ligase</keyword>
<dbReference type="Pfam" id="PF02875">
    <property type="entry name" value="Mur_ligase_C"/>
    <property type="match status" value="1"/>
</dbReference>
<evidence type="ECO:0000256" key="11">
    <source>
        <dbReference type="ARBA" id="ARBA00022909"/>
    </source>
</evidence>
<feature type="compositionally biased region" description="Acidic residues" evidence="12">
    <location>
        <begin position="630"/>
        <end position="641"/>
    </location>
</feature>
<dbReference type="Pfam" id="PF08245">
    <property type="entry name" value="Mur_ligase_M"/>
    <property type="match status" value="1"/>
</dbReference>
<keyword evidence="6" id="KW-0808">Transferase</keyword>
<dbReference type="GO" id="GO:0004326">
    <property type="term" value="F:tetrahydrofolylpolyglutamate synthase activity"/>
    <property type="evidence" value="ECO:0007669"/>
    <property type="project" value="InterPro"/>
</dbReference>
<dbReference type="NCBIfam" id="TIGR01499">
    <property type="entry name" value="folC"/>
    <property type="match status" value="1"/>
</dbReference>
<keyword evidence="10" id="KW-0460">Magnesium</keyword>
<sequence length="973" mass="101435">MEYYEAVAALEGLPNLRPDLGTDATASLLERLGDPHEAVPAVQVAGSNGKGSTARVLARILREAGADVGLYTSPDLNDLRDRIRVNGRRIPEREVTRFVAEKWPDAVAAAPDGAEPTFFEAFTGLALWHFARRDVDVAVLEVGIGGRYDATSVVDPVAAAVTSVSHEHTDVLGEDLPTIARDLAQVAPADAPLVTGATGDALAAIREVTDVVTVGANDGTDAETVDVRVAETATSARRPPASVVSIDGSDLDAVDGVGLDAGDEPPLDRRALDVRTRTQLIGSHQAVNAGIAATLAVQVGRETARAGLEPTVADVAAGIRNTTIPGRFEVFDDEPLVVLDGAHNPAACATVADTLDRFDYEDLHLVLGAVREKDHVGMVRSLPDADRIHLAAPAVDRAADVGALEAAIEATLGSQREVGPDAAVDATAAACASVDADAAVGALDTVERHGSVLDAVERAIAAADPGDCVLVTGSLYVVAEARDRWTRAPRVVRADVPDRARSVMRSANVPKPARERHADRFSGVTVRFHARLETARELADAMEDCGGTGVVSGLDAPDRHVEVVLSGTRARFRTLLGRLRESSPADRRLASAIATAVERERTAVDRGRTAVDGIESDRNGKERTETGDHDVDETGTNDVDETGTNAADAPPWRDGTAVMGILNVTPDSFHDGGDHHAVEAAAERGRELVAAGADVLDVGGESTRPGADPVPAAVERERVVPVIERLAELDVAISVDTRKPSVARAALGAGADVVNDVTGLADARMRAVVADAGCPVVVMHSLSAPVDPAERYPYDDVVDDVFDALRERLLLAERAGIDREDVIVDPGLGFGKRPAESFELLDRIGEFRALGTPVLVGHSHKSMFDAVEPETGPVAADAADRNDSDRLAATIAATALAAERGVDLVRVHDVAENVAAVGTAAATAASVGANADRDADGSSADRDADGSSADRDADGSSADRDADGANARPDDVP</sequence>
<keyword evidence="9" id="KW-0067">ATP-binding</keyword>
<evidence type="ECO:0000256" key="4">
    <source>
        <dbReference type="ARBA" id="ARBA00012458"/>
    </source>
</evidence>
<evidence type="ECO:0000256" key="3">
    <source>
        <dbReference type="ARBA" id="ARBA00004763"/>
    </source>
</evidence>
<dbReference type="InterPro" id="IPR036615">
    <property type="entry name" value="Mur_ligase_C_dom_sf"/>
</dbReference>
<evidence type="ECO:0000256" key="8">
    <source>
        <dbReference type="ARBA" id="ARBA00022741"/>
    </source>
</evidence>
<dbReference type="EC" id="2.5.1.15" evidence="4"/>
<evidence type="ECO:0000256" key="6">
    <source>
        <dbReference type="ARBA" id="ARBA00022679"/>
    </source>
</evidence>
<evidence type="ECO:0000313" key="15">
    <source>
        <dbReference type="Proteomes" id="UP000199079"/>
    </source>
</evidence>
<dbReference type="InterPro" id="IPR018109">
    <property type="entry name" value="Folylpolyglutamate_synth_CS"/>
</dbReference>
<evidence type="ECO:0000256" key="2">
    <source>
        <dbReference type="ARBA" id="ARBA00001946"/>
    </source>
</evidence>
<dbReference type="SUPFAM" id="SSF53244">
    <property type="entry name" value="MurD-like peptide ligases, peptide-binding domain"/>
    <property type="match status" value="1"/>
</dbReference>
<dbReference type="InterPro" id="IPR001645">
    <property type="entry name" value="Folylpolyglutamate_synth"/>
</dbReference>
<comment type="pathway">
    <text evidence="3">Cofactor biosynthesis; tetrahydrofolate biosynthesis; 7,8-dihydrofolate from 2-amino-4-hydroxy-6-hydroxymethyl-7,8-dihydropteridine diphosphate and 4-aminobenzoate: step 1/2.</text>
</comment>
<dbReference type="InterPro" id="IPR036565">
    <property type="entry name" value="Mur-like_cat_sf"/>
</dbReference>
<dbReference type="GO" id="GO:0005524">
    <property type="term" value="F:ATP binding"/>
    <property type="evidence" value="ECO:0007669"/>
    <property type="project" value="UniProtKB-KW"/>
</dbReference>
<dbReference type="AlphaFoldDB" id="A0A1H3ERL0"/>
<dbReference type="InterPro" id="IPR000489">
    <property type="entry name" value="Pterin-binding_dom"/>
</dbReference>
<name>A0A1H3ERL0_9EURY</name>
<dbReference type="Gene3D" id="3.20.20.20">
    <property type="entry name" value="Dihydropteroate synthase-like"/>
    <property type="match status" value="1"/>
</dbReference>
<evidence type="ECO:0000313" key="14">
    <source>
        <dbReference type="EMBL" id="SDX81255.1"/>
    </source>
</evidence>
<feature type="domain" description="Pterin-binding" evidence="13">
    <location>
        <begin position="656"/>
        <end position="918"/>
    </location>
</feature>
<reference evidence="15" key="1">
    <citation type="submission" date="2016-10" db="EMBL/GenBank/DDBJ databases">
        <authorList>
            <person name="Varghese N."/>
            <person name="Submissions S."/>
        </authorList>
    </citation>
    <scope>NUCLEOTIDE SEQUENCE [LARGE SCALE GENOMIC DNA]</scope>
    <source>
        <strain evidence="15">DC30,IBRC 10041,KCTC 4046</strain>
    </source>
</reference>
<protein>
    <recommendedName>
        <fullName evidence="4">dihydropteroate synthase</fullName>
        <ecNumber evidence="4">2.5.1.15</ecNumber>
    </recommendedName>
</protein>
<comment type="catalytic activity">
    <reaction evidence="1">
        <text>(7,8-dihydropterin-6-yl)methyl diphosphate + 4-aminobenzoate = 7,8-dihydropteroate + diphosphate</text>
        <dbReference type="Rhea" id="RHEA:19949"/>
        <dbReference type="ChEBI" id="CHEBI:17836"/>
        <dbReference type="ChEBI" id="CHEBI:17839"/>
        <dbReference type="ChEBI" id="CHEBI:33019"/>
        <dbReference type="ChEBI" id="CHEBI:72950"/>
        <dbReference type="EC" id="2.5.1.15"/>
    </reaction>
</comment>
<keyword evidence="15" id="KW-1185">Reference proteome</keyword>
<dbReference type="RefSeq" id="WP_092730645.1">
    <property type="nucleotide sequence ID" value="NZ_FNPC01000001.1"/>
</dbReference>
<dbReference type="NCBIfam" id="TIGR01496">
    <property type="entry name" value="DHPS"/>
    <property type="match status" value="1"/>
</dbReference>
<dbReference type="PROSITE" id="PS01012">
    <property type="entry name" value="FOLYLPOLYGLU_SYNT_2"/>
    <property type="match status" value="1"/>
</dbReference>
<keyword evidence="8" id="KW-0547">Nucleotide-binding</keyword>
<keyword evidence="7" id="KW-0479">Metal-binding</keyword>
<evidence type="ECO:0000256" key="1">
    <source>
        <dbReference type="ARBA" id="ARBA00000012"/>
    </source>
</evidence>
<comment type="cofactor">
    <cofactor evidence="2">
        <name>Mg(2+)</name>
        <dbReference type="ChEBI" id="CHEBI:18420"/>
    </cofactor>
</comment>
<dbReference type="InterPro" id="IPR011005">
    <property type="entry name" value="Dihydropteroate_synth-like_sf"/>
</dbReference>
<gene>
    <name evidence="14" type="ORF">SAMN05216564_101562</name>
</gene>
<dbReference type="PROSITE" id="PS50972">
    <property type="entry name" value="PTERIN_BINDING"/>
    <property type="match status" value="1"/>
</dbReference>
<dbReference type="SUPFAM" id="SSF53623">
    <property type="entry name" value="MurD-like peptide ligases, catalytic domain"/>
    <property type="match status" value="1"/>
</dbReference>
<dbReference type="SUPFAM" id="SSF51717">
    <property type="entry name" value="Dihydropteroate synthetase-like"/>
    <property type="match status" value="1"/>
</dbReference>
<dbReference type="OrthoDB" id="75177at2157"/>
<dbReference type="GO" id="GO:0004156">
    <property type="term" value="F:dihydropteroate synthase activity"/>
    <property type="evidence" value="ECO:0007669"/>
    <property type="project" value="UniProtKB-EC"/>
</dbReference>
<evidence type="ECO:0000256" key="12">
    <source>
        <dbReference type="SAM" id="MobiDB-lite"/>
    </source>
</evidence>